<dbReference type="KEGG" id="fil:BN1229_v1_1029"/>
<dbReference type="InterPro" id="IPR036709">
    <property type="entry name" value="Autotransporte_beta_dom_sf"/>
</dbReference>
<dbReference type="GO" id="GO:0019867">
    <property type="term" value="C:outer membrane"/>
    <property type="evidence" value="ECO:0007669"/>
    <property type="project" value="InterPro"/>
</dbReference>
<dbReference type="Gene3D" id="2.40.128.130">
    <property type="entry name" value="Autotransporter beta-domain"/>
    <property type="match status" value="1"/>
</dbReference>
<keyword evidence="3" id="KW-1185">Reference proteome</keyword>
<evidence type="ECO:0000259" key="1">
    <source>
        <dbReference type="PROSITE" id="PS51208"/>
    </source>
</evidence>
<proteinExistence type="predicted"/>
<sequence length="91" mass="9311">MMTFGSVTAAAHGLLGWRHAFGDTVPLAAHSVVGSGSFLIAGAPIADDTALIEAGIDFNLAVNSSLNFSYSGQLASDAYDHGVNAVLSVRF</sequence>
<dbReference type="Pfam" id="PF03797">
    <property type="entry name" value="Autotransporter"/>
    <property type="match status" value="1"/>
</dbReference>
<dbReference type="InterPro" id="IPR005546">
    <property type="entry name" value="Autotransporte_beta"/>
</dbReference>
<feature type="domain" description="Autotransporter" evidence="1">
    <location>
        <begin position="1"/>
        <end position="91"/>
    </location>
</feature>
<dbReference type="NCBIfam" id="TIGR01414">
    <property type="entry name" value="autotrans_barl"/>
    <property type="match status" value="1"/>
</dbReference>
<protein>
    <recommendedName>
        <fullName evidence="1">Autotransporter domain-containing protein</fullName>
    </recommendedName>
</protein>
<dbReference type="EMBL" id="LN829119">
    <property type="protein sequence ID" value="CPR16938.1"/>
    <property type="molecule type" value="Genomic_DNA"/>
</dbReference>
<dbReference type="SUPFAM" id="SSF103515">
    <property type="entry name" value="Autotransporter"/>
    <property type="match status" value="1"/>
</dbReference>
<organism evidence="2 3">
    <name type="scientific">Candidatus Filomicrobium marinum</name>
    <dbReference type="NCBI Taxonomy" id="1608628"/>
    <lineage>
        <taxon>Bacteria</taxon>
        <taxon>Pseudomonadati</taxon>
        <taxon>Pseudomonadota</taxon>
        <taxon>Alphaproteobacteria</taxon>
        <taxon>Hyphomicrobiales</taxon>
        <taxon>Hyphomicrobiaceae</taxon>
        <taxon>Filomicrobium</taxon>
    </lineage>
</organism>
<dbReference type="PROSITE" id="PS51208">
    <property type="entry name" value="AUTOTRANSPORTER"/>
    <property type="match status" value="1"/>
</dbReference>
<name>A0A0D6JC91_9HYPH</name>
<dbReference type="InterPro" id="IPR006315">
    <property type="entry name" value="OM_autotransptr_brl_dom"/>
</dbReference>
<accession>A0A0D6JC91</accession>
<dbReference type="Proteomes" id="UP000033187">
    <property type="component" value="Chromosome 1"/>
</dbReference>
<evidence type="ECO:0000313" key="2">
    <source>
        <dbReference type="EMBL" id="CPR16938.1"/>
    </source>
</evidence>
<dbReference type="AlphaFoldDB" id="A0A0D6JC91"/>
<gene>
    <name evidence="2" type="ORF">YBN1229_v1_1032</name>
</gene>
<reference evidence="3" key="1">
    <citation type="submission" date="2015-02" db="EMBL/GenBank/DDBJ databases">
        <authorList>
            <person name="Chooi Y.-H."/>
        </authorList>
    </citation>
    <scope>NUCLEOTIDE SEQUENCE [LARGE SCALE GENOMIC DNA]</scope>
    <source>
        <strain evidence="3">strain Y</strain>
    </source>
</reference>
<dbReference type="KEGG" id="fiy:BN1229_v1_1032"/>
<evidence type="ECO:0000313" key="3">
    <source>
        <dbReference type="Proteomes" id="UP000033187"/>
    </source>
</evidence>